<gene>
    <name evidence="1" type="ORF">UFOVP263_50</name>
    <name evidence="2" type="ORF">UFOVP91_12</name>
</gene>
<dbReference type="EMBL" id="LR797827">
    <property type="protein sequence ID" value="CAB4242005.1"/>
    <property type="molecule type" value="Genomic_DNA"/>
</dbReference>
<name>A0A6J5LH25_9CAUD</name>
<sequence>MAFADKLGSSYAGVKDQVKIKTVNIKVGEASFDLKVRILLKREMEDLVAQISTPEPERVKAIYEKFAEPIRKSIDEGGEDFLKSINAEKQMIAVTDDDIILDGSSIKSVANYTAMWEVKVEKYFGLLQSETGEPITESFAQISEEFPESVIKLIIDEIDNVIKPTYKDVKKN</sequence>
<organism evidence="1">
    <name type="scientific">uncultured Caudovirales phage</name>
    <dbReference type="NCBI Taxonomy" id="2100421"/>
    <lineage>
        <taxon>Viruses</taxon>
        <taxon>Duplodnaviria</taxon>
        <taxon>Heunggongvirae</taxon>
        <taxon>Uroviricota</taxon>
        <taxon>Caudoviricetes</taxon>
        <taxon>Peduoviridae</taxon>
        <taxon>Maltschvirus</taxon>
        <taxon>Maltschvirus maltsch</taxon>
    </lineage>
</organism>
<dbReference type="EMBL" id="LR796275">
    <property type="protein sequence ID" value="CAB4133904.1"/>
    <property type="molecule type" value="Genomic_DNA"/>
</dbReference>
<protein>
    <submittedName>
        <fullName evidence="1">Uncharacterized protein</fullName>
    </submittedName>
</protein>
<accession>A0A6J5LH25</accession>
<proteinExistence type="predicted"/>
<evidence type="ECO:0000313" key="1">
    <source>
        <dbReference type="EMBL" id="CAB4133904.1"/>
    </source>
</evidence>
<evidence type="ECO:0000313" key="2">
    <source>
        <dbReference type="EMBL" id="CAB4242005.1"/>
    </source>
</evidence>
<reference evidence="1" key="1">
    <citation type="submission" date="2020-04" db="EMBL/GenBank/DDBJ databases">
        <authorList>
            <person name="Chiriac C."/>
            <person name="Salcher M."/>
            <person name="Ghai R."/>
            <person name="Kavagutti S V."/>
        </authorList>
    </citation>
    <scope>NUCLEOTIDE SEQUENCE</scope>
</reference>